<comment type="caution">
    <text evidence="2">The sequence shown here is derived from an EMBL/GenBank/DDBJ whole genome shotgun (WGS) entry which is preliminary data.</text>
</comment>
<name>A0A1G4B729_9PEZI</name>
<dbReference type="AlphaFoldDB" id="A0A1G4B729"/>
<proteinExistence type="predicted"/>
<evidence type="ECO:0000313" key="2">
    <source>
        <dbReference type="EMBL" id="OHE97075.1"/>
    </source>
</evidence>
<feature type="region of interest" description="Disordered" evidence="1">
    <location>
        <begin position="66"/>
        <end position="86"/>
    </location>
</feature>
<protein>
    <submittedName>
        <fullName evidence="2">Uncharacterized protein</fullName>
    </submittedName>
</protein>
<dbReference type="GeneID" id="34560829"/>
<keyword evidence="3" id="KW-1185">Reference proteome</keyword>
<evidence type="ECO:0000313" key="3">
    <source>
        <dbReference type="Proteomes" id="UP000176998"/>
    </source>
</evidence>
<organism evidence="2 3">
    <name type="scientific">Colletotrichum orchidophilum</name>
    <dbReference type="NCBI Taxonomy" id="1209926"/>
    <lineage>
        <taxon>Eukaryota</taxon>
        <taxon>Fungi</taxon>
        <taxon>Dikarya</taxon>
        <taxon>Ascomycota</taxon>
        <taxon>Pezizomycotina</taxon>
        <taxon>Sordariomycetes</taxon>
        <taxon>Hypocreomycetidae</taxon>
        <taxon>Glomerellales</taxon>
        <taxon>Glomerellaceae</taxon>
        <taxon>Colletotrichum</taxon>
    </lineage>
</organism>
<dbReference type="EMBL" id="MJBS01000062">
    <property type="protein sequence ID" value="OHE97075.1"/>
    <property type="molecule type" value="Genomic_DNA"/>
</dbReference>
<dbReference type="OrthoDB" id="4851564at2759"/>
<sequence>MIHAYPNIGMEQGFPFGLSDVFSLLIFERRQIGTYYYTLKSNTFSPLQALATFKMVVREITSASNMGRGAYDTTGVPKPPPRPKPR</sequence>
<accession>A0A1G4B729</accession>
<dbReference type="Proteomes" id="UP000176998">
    <property type="component" value="Unassembled WGS sequence"/>
</dbReference>
<dbReference type="RefSeq" id="XP_022474231.1">
    <property type="nucleotide sequence ID" value="XM_022619319.1"/>
</dbReference>
<evidence type="ECO:0000256" key="1">
    <source>
        <dbReference type="SAM" id="MobiDB-lite"/>
    </source>
</evidence>
<reference evidence="2 3" key="1">
    <citation type="submission" date="2016-09" db="EMBL/GenBank/DDBJ databases">
        <authorList>
            <person name="Capua I."/>
            <person name="De Benedictis P."/>
            <person name="Joannis T."/>
            <person name="Lombin L.H."/>
            <person name="Cattoli G."/>
        </authorList>
    </citation>
    <scope>NUCLEOTIDE SEQUENCE [LARGE SCALE GENOMIC DNA]</scope>
    <source>
        <strain evidence="2 3">IMI 309357</strain>
    </source>
</reference>
<gene>
    <name evidence="2" type="ORF">CORC01_07684</name>
</gene>